<dbReference type="Gene3D" id="2.120.10.30">
    <property type="entry name" value="TolB, C-terminal domain"/>
    <property type="match status" value="1"/>
</dbReference>
<evidence type="ECO:0000313" key="2">
    <source>
        <dbReference type="EMBL" id="OGG19374.1"/>
    </source>
</evidence>
<feature type="domain" description="PEGA" evidence="1">
    <location>
        <begin position="42"/>
        <end position="104"/>
    </location>
</feature>
<proteinExistence type="predicted"/>
<gene>
    <name evidence="2" type="ORF">A2721_02485</name>
</gene>
<dbReference type="AlphaFoldDB" id="A0A1F6A4D7"/>
<dbReference type="STRING" id="1798381.A2721_02485"/>
<dbReference type="SUPFAM" id="SSF69322">
    <property type="entry name" value="Tricorn protease domain 2"/>
    <property type="match status" value="1"/>
</dbReference>
<dbReference type="InterPro" id="IPR013229">
    <property type="entry name" value="PEGA"/>
</dbReference>
<dbReference type="EMBL" id="MFJK01000007">
    <property type="protein sequence ID" value="OGG19374.1"/>
    <property type="molecule type" value="Genomic_DNA"/>
</dbReference>
<sequence length="415" mass="45398">MTKVTLVLLATITLILVAIVLVIYLAKGYEFNPSTRQFNGTGILVATSDPNGASVLINGTLKTATNNSLNLQPDNYDITLQLDGYSPWQKTIPIKQEEVFKTNAFLFPKVPNLTPLTLTGATNPVLSPDQSKIVYSVASASAQKNGLWILDMGRSNIPTPLSGSGDFRQIYQDSLGQIASRAKFLWSPDTKQILAYTGSQPEIASSAATPKNGLTYLLNSDQLNSQLLPLTQLQINQTLQEWQTFSQKRFLAQMSKLELSLASFLTANTTAISFSPDENKVLYQATASATLAKIIPSSIPGTNPTPESRTISPASLYVYDVKEDKNYEIENCKLGSEGARSQIVNCQWFPSSRHLIAHTAKDISIMEYDGTNKAVIYAGPFVDSIVFSWPNWSKVVILTSLNAGIGKNLYSINLR</sequence>
<organism evidence="2 3">
    <name type="scientific">Candidatus Gottesmanbacteria bacterium RIFCSPHIGHO2_01_FULL_47_48</name>
    <dbReference type="NCBI Taxonomy" id="1798381"/>
    <lineage>
        <taxon>Bacteria</taxon>
        <taxon>Candidatus Gottesmaniibacteriota</taxon>
    </lineage>
</organism>
<comment type="caution">
    <text evidence="2">The sequence shown here is derived from an EMBL/GenBank/DDBJ whole genome shotgun (WGS) entry which is preliminary data.</text>
</comment>
<dbReference type="Pfam" id="PF08308">
    <property type="entry name" value="PEGA"/>
    <property type="match status" value="1"/>
</dbReference>
<reference evidence="2 3" key="1">
    <citation type="journal article" date="2016" name="Nat. Commun.">
        <title>Thousands of microbial genomes shed light on interconnected biogeochemical processes in an aquifer system.</title>
        <authorList>
            <person name="Anantharaman K."/>
            <person name="Brown C.T."/>
            <person name="Hug L.A."/>
            <person name="Sharon I."/>
            <person name="Castelle C.J."/>
            <person name="Probst A.J."/>
            <person name="Thomas B.C."/>
            <person name="Singh A."/>
            <person name="Wilkins M.J."/>
            <person name="Karaoz U."/>
            <person name="Brodie E.L."/>
            <person name="Williams K.H."/>
            <person name="Hubbard S.S."/>
            <person name="Banfield J.F."/>
        </authorList>
    </citation>
    <scope>NUCLEOTIDE SEQUENCE [LARGE SCALE GENOMIC DNA]</scope>
</reference>
<protein>
    <recommendedName>
        <fullName evidence="1">PEGA domain-containing protein</fullName>
    </recommendedName>
</protein>
<dbReference type="InterPro" id="IPR011042">
    <property type="entry name" value="6-blade_b-propeller_TolB-like"/>
</dbReference>
<evidence type="ECO:0000313" key="3">
    <source>
        <dbReference type="Proteomes" id="UP000177871"/>
    </source>
</evidence>
<name>A0A1F6A4D7_9BACT</name>
<evidence type="ECO:0000259" key="1">
    <source>
        <dbReference type="Pfam" id="PF08308"/>
    </source>
</evidence>
<dbReference type="Proteomes" id="UP000177871">
    <property type="component" value="Unassembled WGS sequence"/>
</dbReference>
<accession>A0A1F6A4D7</accession>